<feature type="region of interest" description="Disordered" evidence="3">
    <location>
        <begin position="1"/>
        <end position="22"/>
    </location>
</feature>
<dbReference type="AlphaFoldDB" id="A0A084G0P0"/>
<proteinExistence type="inferred from homology"/>
<dbReference type="EC" id="6.2.1.12" evidence="5"/>
<dbReference type="KEGG" id="sapo:SAPIO_CDS7902"/>
<keyword evidence="6" id="KW-1185">Reference proteome</keyword>
<organism evidence="5 6">
    <name type="scientific">Pseudallescheria apiosperma</name>
    <name type="common">Scedosporium apiospermum</name>
    <dbReference type="NCBI Taxonomy" id="563466"/>
    <lineage>
        <taxon>Eukaryota</taxon>
        <taxon>Fungi</taxon>
        <taxon>Dikarya</taxon>
        <taxon>Ascomycota</taxon>
        <taxon>Pezizomycotina</taxon>
        <taxon>Sordariomycetes</taxon>
        <taxon>Hypocreomycetidae</taxon>
        <taxon>Microascales</taxon>
        <taxon>Microascaceae</taxon>
        <taxon>Scedosporium</taxon>
    </lineage>
</organism>
<sequence length="187" mass="21109">MMKPRSELSAGSSLEPQGEEGELWIRGPQVMMGYINDEVATKQSFHDGWLRTGDIGKMENGNLWITDRFKEMIKYKGLQVAPSELEDLLLQHPAVTDAAVCSVYDDAEVTEVPLAYVSLSPKHVNLPSEQKETLLREIRNWADARVAGYKKLRGGVFHLQALPKNPTGKILRRLLPVKLRETRSQKL</sequence>
<reference evidence="5 6" key="1">
    <citation type="journal article" date="2014" name="Genome Announc.">
        <title>Draft genome sequence of the pathogenic fungus Scedosporium apiospermum.</title>
        <authorList>
            <person name="Vandeputte P."/>
            <person name="Ghamrawi S."/>
            <person name="Rechenmann M."/>
            <person name="Iltis A."/>
            <person name="Giraud S."/>
            <person name="Fleury M."/>
            <person name="Thornton C."/>
            <person name="Delhaes L."/>
            <person name="Meyer W."/>
            <person name="Papon N."/>
            <person name="Bouchara J.P."/>
        </authorList>
    </citation>
    <scope>NUCLEOTIDE SEQUENCE [LARGE SCALE GENOMIC DNA]</scope>
    <source>
        <strain evidence="5 6">IHEM 14462</strain>
    </source>
</reference>
<dbReference type="RefSeq" id="XP_016640701.1">
    <property type="nucleotide sequence ID" value="XM_016789670.1"/>
</dbReference>
<protein>
    <submittedName>
        <fullName evidence="5">4-coumarate--CoA ligase</fullName>
        <ecNumber evidence="5">6.2.1.12</ecNumber>
    </submittedName>
</protein>
<evidence type="ECO:0000256" key="2">
    <source>
        <dbReference type="ARBA" id="ARBA00022598"/>
    </source>
</evidence>
<comment type="similarity">
    <text evidence="1">Belongs to the ATP-dependent AMP-binding enzyme family.</text>
</comment>
<dbReference type="VEuPathDB" id="FungiDB:SAPIO_CDS7902"/>
<dbReference type="Proteomes" id="UP000028545">
    <property type="component" value="Unassembled WGS sequence"/>
</dbReference>
<dbReference type="HOGENOM" id="CLU_000022_17_3_1"/>
<accession>A0A084G0P0</accession>
<evidence type="ECO:0000313" key="5">
    <source>
        <dbReference type="EMBL" id="KEZ40902.1"/>
    </source>
</evidence>
<keyword evidence="2 5" id="KW-0436">Ligase</keyword>
<dbReference type="EMBL" id="JOWA01000112">
    <property type="protein sequence ID" value="KEZ40902.1"/>
    <property type="molecule type" value="Genomic_DNA"/>
</dbReference>
<dbReference type="PANTHER" id="PTHR24096:SF149">
    <property type="entry name" value="AMP-BINDING DOMAIN-CONTAINING PROTEIN-RELATED"/>
    <property type="match status" value="1"/>
</dbReference>
<evidence type="ECO:0000256" key="1">
    <source>
        <dbReference type="ARBA" id="ARBA00006432"/>
    </source>
</evidence>
<comment type="caution">
    <text evidence="5">The sequence shown here is derived from an EMBL/GenBank/DDBJ whole genome shotgun (WGS) entry which is preliminary data.</text>
</comment>
<dbReference type="SUPFAM" id="SSF56801">
    <property type="entry name" value="Acetyl-CoA synthetase-like"/>
    <property type="match status" value="1"/>
</dbReference>
<dbReference type="PANTHER" id="PTHR24096">
    <property type="entry name" value="LONG-CHAIN-FATTY-ACID--COA LIGASE"/>
    <property type="match status" value="1"/>
</dbReference>
<dbReference type="GO" id="GO:0019748">
    <property type="term" value="P:secondary metabolic process"/>
    <property type="evidence" value="ECO:0007669"/>
    <property type="project" value="TreeGrafter"/>
</dbReference>
<dbReference type="InterPro" id="IPR042099">
    <property type="entry name" value="ANL_N_sf"/>
</dbReference>
<dbReference type="InterPro" id="IPR025110">
    <property type="entry name" value="AMP-bd_C"/>
</dbReference>
<evidence type="ECO:0000259" key="4">
    <source>
        <dbReference type="Pfam" id="PF13193"/>
    </source>
</evidence>
<dbReference type="Pfam" id="PF13193">
    <property type="entry name" value="AMP-binding_C"/>
    <property type="match status" value="1"/>
</dbReference>
<name>A0A084G0P0_PSEDA</name>
<dbReference type="OMA" id="GNAMPPN"/>
<gene>
    <name evidence="5" type="ORF">SAPIO_CDS7902</name>
</gene>
<evidence type="ECO:0000313" key="6">
    <source>
        <dbReference type="Proteomes" id="UP000028545"/>
    </source>
</evidence>
<dbReference type="Gene3D" id="3.40.50.12780">
    <property type="entry name" value="N-terminal domain of ligase-like"/>
    <property type="match status" value="1"/>
</dbReference>
<evidence type="ECO:0000256" key="3">
    <source>
        <dbReference type="SAM" id="MobiDB-lite"/>
    </source>
</evidence>
<dbReference type="GO" id="GO:0016207">
    <property type="term" value="F:4-coumarate-CoA ligase activity"/>
    <property type="evidence" value="ECO:0007669"/>
    <property type="project" value="UniProtKB-EC"/>
</dbReference>
<dbReference type="GeneID" id="27726974"/>
<dbReference type="OrthoDB" id="1898221at2759"/>
<feature type="domain" description="AMP-binding enzyme C-terminal" evidence="4">
    <location>
        <begin position="84"/>
        <end position="169"/>
    </location>
</feature>
<dbReference type="Gene3D" id="3.30.300.30">
    <property type="match status" value="1"/>
</dbReference>
<dbReference type="InterPro" id="IPR045851">
    <property type="entry name" value="AMP-bd_C_sf"/>
</dbReference>